<evidence type="ECO:0000313" key="3">
    <source>
        <dbReference type="Proteomes" id="UP000295600"/>
    </source>
</evidence>
<dbReference type="AlphaFoldDB" id="A0A4R2LML3"/>
<dbReference type="Proteomes" id="UP000295600">
    <property type="component" value="Unassembled WGS sequence"/>
</dbReference>
<dbReference type="RefSeq" id="WP_131925475.1">
    <property type="nucleotide sequence ID" value="NZ_SLXB01000004.1"/>
</dbReference>
<evidence type="ECO:0000259" key="1">
    <source>
        <dbReference type="Pfam" id="PF14297"/>
    </source>
</evidence>
<protein>
    <submittedName>
        <fullName evidence="2">Uncharacterized protein DUF4373</fullName>
    </submittedName>
</protein>
<name>A0A4R2LML3_9BACE</name>
<reference evidence="2 3" key="1">
    <citation type="submission" date="2019-03" db="EMBL/GenBank/DDBJ databases">
        <title>Genomic Encyclopedia of Type Strains, Phase IV (KMG-IV): sequencing the most valuable type-strain genomes for metagenomic binning, comparative biology and taxonomic classification.</title>
        <authorList>
            <person name="Goeker M."/>
        </authorList>
    </citation>
    <scope>NUCLEOTIDE SEQUENCE [LARGE SCALE GENOMIC DNA]</scope>
    <source>
        <strain evidence="2 3">DSM 23917</strain>
    </source>
</reference>
<evidence type="ECO:0000313" key="2">
    <source>
        <dbReference type="EMBL" id="TCO94935.1"/>
    </source>
</evidence>
<organism evidence="2 3">
    <name type="scientific">Prevotella heparinolytica</name>
    <dbReference type="NCBI Taxonomy" id="28113"/>
    <lineage>
        <taxon>Bacteria</taxon>
        <taxon>Pseudomonadati</taxon>
        <taxon>Bacteroidota</taxon>
        <taxon>Bacteroidia</taxon>
        <taxon>Bacteroidales</taxon>
        <taxon>Bacteroidaceae</taxon>
        <taxon>Bacteroides</taxon>
    </lineage>
</organism>
<feature type="domain" description="Lin1244/Lin1753-like N-terminal" evidence="1">
    <location>
        <begin position="6"/>
        <end position="86"/>
    </location>
</feature>
<sequence length="246" mass="28319">MENFFWFKHRFNLSRDSRLYKLIDEEGARGYGSYLFILERLYSQESGRLFIGQLKLIQQKGFPQAYLEKIVRNYGLFVIEDDMFSSAIDYLGTSRKKAEVSKKNTTERGAEEEEAMADRMKIAEETEPMPEETAPVVEEASPLVEEDGDFRAATSLAAAVEVSEACAETPDELVADCLPARSRQAVRKAVKSRITRSVLGSYRTDLPRRTREEKNREEEKRKYLLYIIPPLKVEEVEERHTVCVVT</sequence>
<dbReference type="Pfam" id="PF14297">
    <property type="entry name" value="Lin1244_N"/>
    <property type="match status" value="1"/>
</dbReference>
<gene>
    <name evidence="2" type="ORF">EV202_10432</name>
</gene>
<proteinExistence type="predicted"/>
<dbReference type="InterPro" id="IPR025400">
    <property type="entry name" value="Lin1244/Lin1753-like_N"/>
</dbReference>
<comment type="caution">
    <text evidence="2">The sequence shown here is derived from an EMBL/GenBank/DDBJ whole genome shotgun (WGS) entry which is preliminary data.</text>
</comment>
<accession>A0A4R2LML3</accession>
<dbReference type="EMBL" id="SLXB01000004">
    <property type="protein sequence ID" value="TCO94935.1"/>
    <property type="molecule type" value="Genomic_DNA"/>
</dbReference>